<organism evidence="2 3">
    <name type="scientific">Ravibacter arvi</name>
    <dbReference type="NCBI Taxonomy" id="2051041"/>
    <lineage>
        <taxon>Bacteria</taxon>
        <taxon>Pseudomonadati</taxon>
        <taxon>Bacteroidota</taxon>
        <taxon>Cytophagia</taxon>
        <taxon>Cytophagales</taxon>
        <taxon>Spirosomataceae</taxon>
        <taxon>Ravibacter</taxon>
    </lineage>
</organism>
<dbReference type="CDD" id="cd12797">
    <property type="entry name" value="M23_peptidase"/>
    <property type="match status" value="1"/>
</dbReference>
<dbReference type="InterPro" id="IPR050570">
    <property type="entry name" value="Cell_wall_metabolism_enzyme"/>
</dbReference>
<reference evidence="3" key="1">
    <citation type="journal article" date="2019" name="Int. J. Syst. Evol. Microbiol.">
        <title>The Global Catalogue of Microorganisms (GCM) 10K type strain sequencing project: providing services to taxonomists for standard genome sequencing and annotation.</title>
        <authorList>
            <consortium name="The Broad Institute Genomics Platform"/>
            <consortium name="The Broad Institute Genome Sequencing Center for Infectious Disease"/>
            <person name="Wu L."/>
            <person name="Ma J."/>
        </authorList>
    </citation>
    <scope>NUCLEOTIDE SEQUENCE [LARGE SCALE GENOMIC DNA]</scope>
    <source>
        <strain evidence="3">JCM 31920</strain>
    </source>
</reference>
<sequence length="260" mass="29681">MISLKGISLFIIVLLLMGWKSSCLLTTPEKETDPLMLSCQKFATLYQSIGDSTITPDSAATAFKELFRELRQQTYTFRPACLQEVDSGFIFPVRGYYPQSSIGGRGKGYRPDGFDFFDSRVRKSHPAHDLFIRDRNNDAIDDVRCEHVDVLAFTGGFVLGTRENWTPDSQWRGGNCIWVYNPCLESLFYYAHNHTIDVKPGQWIKPGEILGKMGRTGFNAYPPRSTTHLHFMQLKITEEGLPVPVDPYRQLLEARVVDWE</sequence>
<name>A0ABP8LW73_9BACT</name>
<evidence type="ECO:0000313" key="3">
    <source>
        <dbReference type="Proteomes" id="UP001501508"/>
    </source>
</evidence>
<feature type="domain" description="M23ase beta-sheet core" evidence="1">
    <location>
        <begin position="147"/>
        <end position="232"/>
    </location>
</feature>
<gene>
    <name evidence="2" type="ORF">GCM10023091_17770</name>
</gene>
<evidence type="ECO:0000313" key="2">
    <source>
        <dbReference type="EMBL" id="GAA4437922.1"/>
    </source>
</evidence>
<dbReference type="PANTHER" id="PTHR21666">
    <property type="entry name" value="PEPTIDASE-RELATED"/>
    <property type="match status" value="1"/>
</dbReference>
<protein>
    <recommendedName>
        <fullName evidence="1">M23ase beta-sheet core domain-containing protein</fullName>
    </recommendedName>
</protein>
<dbReference type="SUPFAM" id="SSF51261">
    <property type="entry name" value="Duplicated hybrid motif"/>
    <property type="match status" value="1"/>
</dbReference>
<dbReference type="Gene3D" id="2.70.70.10">
    <property type="entry name" value="Glucose Permease (Domain IIA)"/>
    <property type="match status" value="1"/>
</dbReference>
<dbReference type="Pfam" id="PF01551">
    <property type="entry name" value="Peptidase_M23"/>
    <property type="match status" value="1"/>
</dbReference>
<dbReference type="PANTHER" id="PTHR21666:SF270">
    <property type="entry name" value="MUREIN HYDROLASE ACTIVATOR ENVC"/>
    <property type="match status" value="1"/>
</dbReference>
<accession>A0ABP8LW73</accession>
<dbReference type="InterPro" id="IPR011055">
    <property type="entry name" value="Dup_hybrid_motif"/>
</dbReference>
<dbReference type="Proteomes" id="UP001501508">
    <property type="component" value="Unassembled WGS sequence"/>
</dbReference>
<evidence type="ECO:0000259" key="1">
    <source>
        <dbReference type="Pfam" id="PF01551"/>
    </source>
</evidence>
<keyword evidence="3" id="KW-1185">Reference proteome</keyword>
<dbReference type="RefSeq" id="WP_345028107.1">
    <property type="nucleotide sequence ID" value="NZ_BAABEY010000018.1"/>
</dbReference>
<comment type="caution">
    <text evidence="2">The sequence shown here is derived from an EMBL/GenBank/DDBJ whole genome shotgun (WGS) entry which is preliminary data.</text>
</comment>
<proteinExistence type="predicted"/>
<dbReference type="InterPro" id="IPR016047">
    <property type="entry name" value="M23ase_b-sheet_dom"/>
</dbReference>
<dbReference type="EMBL" id="BAABEY010000018">
    <property type="protein sequence ID" value="GAA4437922.1"/>
    <property type="molecule type" value="Genomic_DNA"/>
</dbReference>